<evidence type="ECO:0000256" key="1">
    <source>
        <dbReference type="ARBA" id="ARBA00004305"/>
    </source>
</evidence>
<dbReference type="GO" id="GO:0050660">
    <property type="term" value="F:flavin adenine dinucleotide binding"/>
    <property type="evidence" value="ECO:0007669"/>
    <property type="project" value="InterPro"/>
</dbReference>
<feature type="binding site" evidence="12">
    <location>
        <begin position="286"/>
        <end position="287"/>
    </location>
    <ligand>
        <name>FAD</name>
        <dbReference type="ChEBI" id="CHEBI:57692"/>
    </ligand>
</feature>
<dbReference type="PIRSF" id="PIRSF000089">
    <property type="entry name" value="Electra_flavoP_a"/>
    <property type="match status" value="1"/>
</dbReference>
<evidence type="ECO:0000256" key="4">
    <source>
        <dbReference type="ARBA" id="ARBA00022448"/>
    </source>
</evidence>
<dbReference type="GO" id="GO:0033539">
    <property type="term" value="P:fatty acid beta-oxidation using acyl-CoA dehydrogenase"/>
    <property type="evidence" value="ECO:0007669"/>
    <property type="project" value="TreeGrafter"/>
</dbReference>
<dbReference type="Proteomes" id="UP001153365">
    <property type="component" value="Unassembled WGS sequence"/>
</dbReference>
<proteinExistence type="inferred from homology"/>
<evidence type="ECO:0000256" key="11">
    <source>
        <dbReference type="PIRNR" id="PIRNR000089"/>
    </source>
</evidence>
<keyword evidence="9 11" id="KW-0496">Mitochondrion</keyword>
<keyword evidence="5 11" id="KW-0285">Flavoprotein</keyword>
<protein>
    <recommendedName>
        <fullName evidence="11">Probable electron transfer flavoprotein subunit alpha</fullName>
    </recommendedName>
</protein>
<dbReference type="PANTHER" id="PTHR43153">
    <property type="entry name" value="ELECTRON TRANSFER FLAVOPROTEIN ALPHA"/>
    <property type="match status" value="1"/>
</dbReference>
<feature type="binding site" evidence="12">
    <location>
        <begin position="317"/>
        <end position="324"/>
    </location>
    <ligand>
        <name>FAD</name>
        <dbReference type="ChEBI" id="CHEBI:57692"/>
    </ligand>
</feature>
<evidence type="ECO:0000313" key="15">
    <source>
        <dbReference type="Proteomes" id="UP001153365"/>
    </source>
</evidence>
<evidence type="ECO:0000256" key="3">
    <source>
        <dbReference type="ARBA" id="ARBA00011355"/>
    </source>
</evidence>
<feature type="domain" description="Electron transfer flavoprotein alpha/beta-subunit N-terminal" evidence="13">
    <location>
        <begin position="51"/>
        <end position="233"/>
    </location>
</feature>
<feature type="binding site" evidence="12">
    <location>
        <position position="338"/>
    </location>
    <ligand>
        <name>FAD</name>
        <dbReference type="ChEBI" id="CHEBI:57692"/>
    </ligand>
</feature>
<feature type="binding site" evidence="12">
    <location>
        <position position="260"/>
    </location>
    <ligand>
        <name>FAD</name>
        <dbReference type="ChEBI" id="CHEBI:57692"/>
    </ligand>
</feature>
<keyword evidence="4 11" id="KW-0813">Transport</keyword>
<dbReference type="PANTHER" id="PTHR43153:SF1">
    <property type="entry name" value="ELECTRON TRANSFER FLAVOPROTEIN SUBUNIT ALPHA, MITOCHONDRIAL"/>
    <property type="match status" value="1"/>
</dbReference>
<keyword evidence="15" id="KW-1185">Reference proteome</keyword>
<feature type="binding site" evidence="12">
    <location>
        <begin position="300"/>
        <end position="304"/>
    </location>
    <ligand>
        <name>FAD</name>
        <dbReference type="ChEBI" id="CHEBI:57692"/>
    </ligand>
</feature>
<dbReference type="AlphaFoldDB" id="A0AAV0BC38"/>
<comment type="caution">
    <text evidence="14">The sequence shown here is derived from an EMBL/GenBank/DDBJ whole genome shotgun (WGS) entry which is preliminary data.</text>
</comment>
<dbReference type="InterPro" id="IPR001308">
    <property type="entry name" value="ETF_a/FixB"/>
</dbReference>
<dbReference type="EMBL" id="CALTRL010005688">
    <property type="protein sequence ID" value="CAH7684788.1"/>
    <property type="molecule type" value="Genomic_DNA"/>
</dbReference>
<dbReference type="GO" id="GO:0009055">
    <property type="term" value="F:electron transfer activity"/>
    <property type="evidence" value="ECO:0007669"/>
    <property type="project" value="InterPro"/>
</dbReference>
<sequence length="368" mass="39173">MLSGFSIKSLSTSLTNFRVIRNSGSKILRSSAVQTQRSFSTTRIILDDVSSLLFLEHHCGKISSSTLSALNAAQTLGGGITAIITGSSRTDGIKEAIESAKKLPISKLLIKQDTKLERYLAEPLAPFIADLVKSRSFTHFIGGQSSVTKNVFPRIASLLDVSQVSDVMKIIDHQTFVRPIYAGNAIATLKSNDPIRVLTIRTASFEPVKNDSGSDKAEVEEIDSSSGSIGELASSWVSENLTKSERPELGSANRIVSGGRGLKNKENFDKIILPLADKLNSAIGASRAAVDSGYADNSLQVGQTGKVVSPDLYIAVGISGAIQHLAGMKDSKTIVAINKDADAPIFQVADVGLVADLFEAVPELTKKL</sequence>
<keyword evidence="7" id="KW-0809">Transit peptide</keyword>
<dbReference type="SUPFAM" id="SSF52402">
    <property type="entry name" value="Adenine nucleotide alpha hydrolases-like"/>
    <property type="match status" value="1"/>
</dbReference>
<comment type="subcellular location">
    <subcellularLocation>
        <location evidence="1 11">Mitochondrion matrix</location>
    </subcellularLocation>
</comment>
<comment type="function">
    <text evidence="10 11">The electron transfer flavoprotein serves as a specific electron acceptor for several dehydrogenases, including five acyl-CoA dehydrogenases, glutaryl-CoA and sarcosine dehydrogenase. It transfers the electrons to the main mitochondrial respiratory chain via ETF-ubiquinone oxidoreductase (ETF dehydrogenase).</text>
</comment>
<comment type="similarity">
    <text evidence="2 11">Belongs to the ETF alpha-subunit/FixB family.</text>
</comment>
<dbReference type="CDD" id="cd01715">
    <property type="entry name" value="ETF_alpha"/>
    <property type="match status" value="1"/>
</dbReference>
<keyword evidence="8 11" id="KW-0249">Electron transport</keyword>
<comment type="cofactor">
    <cofactor evidence="11 12">
        <name>FAD</name>
        <dbReference type="ChEBI" id="CHEBI:57692"/>
    </cofactor>
    <text evidence="11 12">Binds 1 FAD per dimer.</text>
</comment>
<evidence type="ECO:0000256" key="12">
    <source>
        <dbReference type="PIRSR" id="PIRSR000089-1"/>
    </source>
</evidence>
<dbReference type="InterPro" id="IPR014729">
    <property type="entry name" value="Rossmann-like_a/b/a_fold"/>
</dbReference>
<dbReference type="InterPro" id="IPR014730">
    <property type="entry name" value="ETF_a/b_N"/>
</dbReference>
<dbReference type="InterPro" id="IPR033947">
    <property type="entry name" value="ETF_alpha_N"/>
</dbReference>
<dbReference type="InterPro" id="IPR029035">
    <property type="entry name" value="DHS-like_NAD/FAD-binding_dom"/>
</dbReference>
<evidence type="ECO:0000256" key="2">
    <source>
        <dbReference type="ARBA" id="ARBA00005817"/>
    </source>
</evidence>
<evidence type="ECO:0000256" key="5">
    <source>
        <dbReference type="ARBA" id="ARBA00022630"/>
    </source>
</evidence>
<evidence type="ECO:0000256" key="9">
    <source>
        <dbReference type="ARBA" id="ARBA00023128"/>
    </source>
</evidence>
<gene>
    <name evidence="14" type="ORF">PPACK8108_LOCUS19214</name>
</gene>
<dbReference type="Pfam" id="PF01012">
    <property type="entry name" value="ETF"/>
    <property type="match status" value="1"/>
</dbReference>
<dbReference type="Gene3D" id="3.40.50.1220">
    <property type="entry name" value="TPP-binding domain"/>
    <property type="match status" value="1"/>
</dbReference>
<dbReference type="Pfam" id="PF00766">
    <property type="entry name" value="ETF_alpha"/>
    <property type="match status" value="1"/>
</dbReference>
<evidence type="ECO:0000313" key="14">
    <source>
        <dbReference type="EMBL" id="CAH7684788.1"/>
    </source>
</evidence>
<keyword evidence="6 11" id="KW-0274">FAD</keyword>
<organism evidence="14 15">
    <name type="scientific">Phakopsora pachyrhizi</name>
    <name type="common">Asian soybean rust disease fungus</name>
    <dbReference type="NCBI Taxonomy" id="170000"/>
    <lineage>
        <taxon>Eukaryota</taxon>
        <taxon>Fungi</taxon>
        <taxon>Dikarya</taxon>
        <taxon>Basidiomycota</taxon>
        <taxon>Pucciniomycotina</taxon>
        <taxon>Pucciniomycetes</taxon>
        <taxon>Pucciniales</taxon>
        <taxon>Phakopsoraceae</taxon>
        <taxon>Phakopsora</taxon>
    </lineage>
</organism>
<accession>A0AAV0BC38</accession>
<evidence type="ECO:0000256" key="8">
    <source>
        <dbReference type="ARBA" id="ARBA00022982"/>
    </source>
</evidence>
<evidence type="ECO:0000256" key="10">
    <source>
        <dbReference type="ARBA" id="ARBA00025416"/>
    </source>
</evidence>
<dbReference type="GO" id="GO:0005759">
    <property type="term" value="C:mitochondrial matrix"/>
    <property type="evidence" value="ECO:0007669"/>
    <property type="project" value="UniProtKB-SubCell"/>
</dbReference>
<dbReference type="Gene3D" id="3.40.50.620">
    <property type="entry name" value="HUPs"/>
    <property type="match status" value="1"/>
</dbReference>
<dbReference type="SMART" id="SM00893">
    <property type="entry name" value="ETF"/>
    <property type="match status" value="1"/>
</dbReference>
<name>A0AAV0BC38_PHAPC</name>
<dbReference type="FunFam" id="3.40.50.1220:FF:000001">
    <property type="entry name" value="Electron transfer flavoprotein, alpha subunit"/>
    <property type="match status" value="1"/>
</dbReference>
<dbReference type="SUPFAM" id="SSF52467">
    <property type="entry name" value="DHS-like NAD/FAD-binding domain"/>
    <property type="match status" value="1"/>
</dbReference>
<evidence type="ECO:0000256" key="7">
    <source>
        <dbReference type="ARBA" id="ARBA00022946"/>
    </source>
</evidence>
<dbReference type="InterPro" id="IPR014731">
    <property type="entry name" value="ETF_asu_C"/>
</dbReference>
<comment type="subunit">
    <text evidence="3 11">Heterodimer of an alpha and a beta subunit.</text>
</comment>
<reference evidence="14" key="1">
    <citation type="submission" date="2022-06" db="EMBL/GenBank/DDBJ databases">
        <authorList>
            <consortium name="SYNGENTA / RWTH Aachen University"/>
        </authorList>
    </citation>
    <scope>NUCLEOTIDE SEQUENCE</scope>
</reference>
<dbReference type="InterPro" id="IPR018206">
    <property type="entry name" value="ETF_asu_C_CS"/>
</dbReference>
<evidence type="ECO:0000259" key="13">
    <source>
        <dbReference type="SMART" id="SM00893"/>
    </source>
</evidence>
<evidence type="ECO:0000256" key="6">
    <source>
        <dbReference type="ARBA" id="ARBA00022827"/>
    </source>
</evidence>
<dbReference type="PROSITE" id="PS00696">
    <property type="entry name" value="ETF_ALPHA"/>
    <property type="match status" value="1"/>
</dbReference>